<comment type="similarity">
    <text evidence="2">Belongs to the bacterial solute-binding protein 1 family.</text>
</comment>
<gene>
    <name evidence="10" type="ORF">AXW67_31970</name>
</gene>
<evidence type="ECO:0000256" key="8">
    <source>
        <dbReference type="ARBA" id="ARBA00023288"/>
    </source>
</evidence>
<reference evidence="10 11" key="1">
    <citation type="submission" date="2016-02" db="EMBL/GenBank/DDBJ databases">
        <title>Draft genome sequence of the strain BR 10247T Bradyrhizobium neotropicale isolated from nodules of Centrolobium paraense.</title>
        <authorList>
            <person name="Simoes-Araujo J.L."/>
            <person name="Barauna A.C."/>
            <person name="Silva K."/>
            <person name="Zilli J.E."/>
        </authorList>
    </citation>
    <scope>NUCLEOTIDE SEQUENCE [LARGE SCALE GENOMIC DNA]</scope>
    <source>
        <strain evidence="10 11">BR 10247</strain>
    </source>
</reference>
<evidence type="ECO:0000313" key="10">
    <source>
        <dbReference type="EMBL" id="OAF06591.1"/>
    </source>
</evidence>
<evidence type="ECO:0000256" key="6">
    <source>
        <dbReference type="ARBA" id="ARBA00023136"/>
    </source>
</evidence>
<keyword evidence="4 9" id="KW-0732">Signal</keyword>
<comment type="subcellular location">
    <subcellularLocation>
        <location evidence="1">Periplasm</location>
    </subcellularLocation>
</comment>
<dbReference type="Pfam" id="PF13416">
    <property type="entry name" value="SBP_bac_8"/>
    <property type="match status" value="1"/>
</dbReference>
<dbReference type="EMBL" id="LSEF01000121">
    <property type="protein sequence ID" value="OAF06591.1"/>
    <property type="molecule type" value="Genomic_DNA"/>
</dbReference>
<evidence type="ECO:0000256" key="3">
    <source>
        <dbReference type="ARBA" id="ARBA00022475"/>
    </source>
</evidence>
<name>A0A176YL04_9BRAD</name>
<protein>
    <submittedName>
        <fullName evidence="10">ABC transporter substrate-binding protein</fullName>
    </submittedName>
</protein>
<feature type="chain" id="PRO_5008054743" evidence="9">
    <location>
        <begin position="32"/>
        <end position="465"/>
    </location>
</feature>
<evidence type="ECO:0000256" key="2">
    <source>
        <dbReference type="ARBA" id="ARBA00008520"/>
    </source>
</evidence>
<keyword evidence="7" id="KW-0564">Palmitate</keyword>
<accession>A0A176YL04</accession>
<evidence type="ECO:0000256" key="7">
    <source>
        <dbReference type="ARBA" id="ARBA00023139"/>
    </source>
</evidence>
<dbReference type="AlphaFoldDB" id="A0A176YL04"/>
<evidence type="ECO:0000256" key="9">
    <source>
        <dbReference type="SAM" id="SignalP"/>
    </source>
</evidence>
<dbReference type="PANTHER" id="PTHR43649:SF33">
    <property type="entry name" value="POLYGALACTURONAN_RHAMNOGALACTURONAN-BINDING PROTEIN YTCQ"/>
    <property type="match status" value="1"/>
</dbReference>
<evidence type="ECO:0000256" key="5">
    <source>
        <dbReference type="ARBA" id="ARBA00022764"/>
    </source>
</evidence>
<dbReference type="InterPro" id="IPR050490">
    <property type="entry name" value="Bact_solute-bd_prot1"/>
</dbReference>
<keyword evidence="5" id="KW-0574">Periplasm</keyword>
<organism evidence="10 11">
    <name type="scientific">Bradyrhizobium neotropicale</name>
    <dbReference type="NCBI Taxonomy" id="1497615"/>
    <lineage>
        <taxon>Bacteria</taxon>
        <taxon>Pseudomonadati</taxon>
        <taxon>Pseudomonadota</taxon>
        <taxon>Alphaproteobacteria</taxon>
        <taxon>Hyphomicrobiales</taxon>
        <taxon>Nitrobacteraceae</taxon>
        <taxon>Bradyrhizobium</taxon>
    </lineage>
</organism>
<dbReference type="Proteomes" id="UP000077173">
    <property type="component" value="Unassembled WGS sequence"/>
</dbReference>
<dbReference type="Gene3D" id="3.40.190.10">
    <property type="entry name" value="Periplasmic binding protein-like II"/>
    <property type="match status" value="1"/>
</dbReference>
<dbReference type="InterPro" id="IPR006059">
    <property type="entry name" value="SBP"/>
</dbReference>
<sequence>MRNSLFQWVRNCSMAVSLLLPVMGTASPAAAEEKLVVWWNKGYYKAEEDALLDVIKKFEAKTGVKVELSQYATQDMMPKLVAALDAGSPPDVSYADTYHFQGAGKWASEGKLVDLGPVLAPIKGEFSPQSLETVMLYNDKTKAKAYYAFPLKQATLHLHYWKDMLEEGGLKETDIPKDWKGFWSFWCDKAQPAVRKASGKRIYGIGHPMGVDATDSFISFLVFMDAYNVVLVDDNGKLLVDDPKVKAGLVAAMKDYVEIAAKGCTPQSATSWKDPDNNVAFHNKTTIMTHNSTVSLPGKWLDDASNETLTAEQRDEAKKNYYDRIRTIVWPNKPDGTPVHTRASVVVGLIFEQAKNKERAKEFVSFLLRDENLQPYVEGALGRWFPVKTAAQKSAFWDGDVHRRAVRDQFFAGVGSYEMSKNYKFTTLNNENVWMKAVNAIVTNKVPVEKAVDDMIARIKEVAGN</sequence>
<evidence type="ECO:0000313" key="11">
    <source>
        <dbReference type="Proteomes" id="UP000077173"/>
    </source>
</evidence>
<keyword evidence="11" id="KW-1185">Reference proteome</keyword>
<feature type="signal peptide" evidence="9">
    <location>
        <begin position="1"/>
        <end position="31"/>
    </location>
</feature>
<proteinExistence type="inferred from homology"/>
<keyword evidence="3" id="KW-1003">Cell membrane</keyword>
<comment type="caution">
    <text evidence="10">The sequence shown here is derived from an EMBL/GenBank/DDBJ whole genome shotgun (WGS) entry which is preliminary data.</text>
</comment>
<keyword evidence="6" id="KW-0472">Membrane</keyword>
<dbReference type="PANTHER" id="PTHR43649">
    <property type="entry name" value="ARABINOSE-BINDING PROTEIN-RELATED"/>
    <property type="match status" value="1"/>
</dbReference>
<dbReference type="SUPFAM" id="SSF53850">
    <property type="entry name" value="Periplasmic binding protein-like II"/>
    <property type="match status" value="1"/>
</dbReference>
<dbReference type="GO" id="GO:0042597">
    <property type="term" value="C:periplasmic space"/>
    <property type="evidence" value="ECO:0007669"/>
    <property type="project" value="UniProtKB-SubCell"/>
</dbReference>
<keyword evidence="8" id="KW-0449">Lipoprotein</keyword>
<evidence type="ECO:0000256" key="4">
    <source>
        <dbReference type="ARBA" id="ARBA00022729"/>
    </source>
</evidence>
<evidence type="ECO:0000256" key="1">
    <source>
        <dbReference type="ARBA" id="ARBA00004418"/>
    </source>
</evidence>